<evidence type="ECO:0008006" key="4">
    <source>
        <dbReference type="Google" id="ProtNLM"/>
    </source>
</evidence>
<keyword evidence="1" id="KW-1133">Transmembrane helix</keyword>
<dbReference type="AlphaFoldDB" id="A0A1F5KR12"/>
<accession>A0A1F5KR12</accession>
<dbReference type="Proteomes" id="UP000178565">
    <property type="component" value="Unassembled WGS sequence"/>
</dbReference>
<proteinExistence type="predicted"/>
<comment type="caution">
    <text evidence="2">The sequence shown here is derived from an EMBL/GenBank/DDBJ whole genome shotgun (WGS) entry which is preliminary data.</text>
</comment>
<protein>
    <recommendedName>
        <fullName evidence="4">DUF1003 domain-containing protein</fullName>
    </recommendedName>
</protein>
<dbReference type="STRING" id="1797785.A3B45_00925"/>
<dbReference type="EMBL" id="MFDM01000016">
    <property type="protein sequence ID" value="OGE43269.1"/>
    <property type="molecule type" value="Genomic_DNA"/>
</dbReference>
<feature type="transmembrane region" description="Helical" evidence="1">
    <location>
        <begin position="76"/>
        <end position="96"/>
    </location>
</feature>
<keyword evidence="1" id="KW-0812">Transmembrane</keyword>
<evidence type="ECO:0000256" key="1">
    <source>
        <dbReference type="SAM" id="Phobius"/>
    </source>
</evidence>
<sequence>MANTSHHTSERRRQFFRSFEAKSLRSRSLLTQISDDLTAICGSSFFLLFHIIFFAGWVGVNIGWIPIVAPFDPFPFGLLTMIVSLEAIFLAIFILVSQNRSSYIGTLRDEFHLRVNLIAEEEITKILGILGEMRKEMGLKKEDPELKEMLERIDTNYIERSVLEQMSRANKPLGEQLKKEFPELVWYPVTKPVEIIQNMTHGEAASSKSANATTSKS</sequence>
<organism evidence="2 3">
    <name type="scientific">Candidatus Daviesbacteria bacterium RIFCSPLOWO2_01_FULL_39_12</name>
    <dbReference type="NCBI Taxonomy" id="1797785"/>
    <lineage>
        <taxon>Bacteria</taxon>
        <taxon>Candidatus Daviesiibacteriota</taxon>
    </lineage>
</organism>
<name>A0A1F5KR12_9BACT</name>
<evidence type="ECO:0000313" key="2">
    <source>
        <dbReference type="EMBL" id="OGE43269.1"/>
    </source>
</evidence>
<feature type="transmembrane region" description="Helical" evidence="1">
    <location>
        <begin position="37"/>
        <end position="64"/>
    </location>
</feature>
<dbReference type="InterPro" id="IPR010406">
    <property type="entry name" value="DUF1003"/>
</dbReference>
<gene>
    <name evidence="2" type="ORF">A3B45_00925</name>
</gene>
<reference evidence="2 3" key="1">
    <citation type="journal article" date="2016" name="Nat. Commun.">
        <title>Thousands of microbial genomes shed light on interconnected biogeochemical processes in an aquifer system.</title>
        <authorList>
            <person name="Anantharaman K."/>
            <person name="Brown C.T."/>
            <person name="Hug L.A."/>
            <person name="Sharon I."/>
            <person name="Castelle C.J."/>
            <person name="Probst A.J."/>
            <person name="Thomas B.C."/>
            <person name="Singh A."/>
            <person name="Wilkins M.J."/>
            <person name="Karaoz U."/>
            <person name="Brodie E.L."/>
            <person name="Williams K.H."/>
            <person name="Hubbard S.S."/>
            <person name="Banfield J.F."/>
        </authorList>
    </citation>
    <scope>NUCLEOTIDE SEQUENCE [LARGE SCALE GENOMIC DNA]</scope>
</reference>
<keyword evidence="1" id="KW-0472">Membrane</keyword>
<evidence type="ECO:0000313" key="3">
    <source>
        <dbReference type="Proteomes" id="UP000178565"/>
    </source>
</evidence>
<dbReference type="Pfam" id="PF06210">
    <property type="entry name" value="DUF1003"/>
    <property type="match status" value="1"/>
</dbReference>